<keyword evidence="10" id="KW-1185">Reference proteome</keyword>
<evidence type="ECO:0000313" key="10">
    <source>
        <dbReference type="Proteomes" id="UP000051562"/>
    </source>
</evidence>
<feature type="domain" description="ABC transmembrane type-1" evidence="8">
    <location>
        <begin position="56"/>
        <end position="236"/>
    </location>
</feature>
<dbReference type="EMBL" id="LMAR01000023">
    <property type="protein sequence ID" value="KQK31364.1"/>
    <property type="molecule type" value="Genomic_DNA"/>
</dbReference>
<proteinExistence type="inferred from homology"/>
<dbReference type="InterPro" id="IPR035906">
    <property type="entry name" value="MetI-like_sf"/>
</dbReference>
<comment type="subcellular location">
    <subcellularLocation>
        <location evidence="1 7">Cell membrane</location>
        <topology evidence="1 7">Multi-pass membrane protein</topology>
    </subcellularLocation>
</comment>
<evidence type="ECO:0000256" key="2">
    <source>
        <dbReference type="ARBA" id="ARBA00022448"/>
    </source>
</evidence>
<keyword evidence="3" id="KW-1003">Cell membrane</keyword>
<evidence type="ECO:0000256" key="4">
    <source>
        <dbReference type="ARBA" id="ARBA00022692"/>
    </source>
</evidence>
<evidence type="ECO:0000256" key="1">
    <source>
        <dbReference type="ARBA" id="ARBA00004651"/>
    </source>
</evidence>
<accession>A0A0Q3L3L8</accession>
<dbReference type="AlphaFoldDB" id="A0A0Q3L3L8"/>
<comment type="similarity">
    <text evidence="7">Belongs to the binding-protein-dependent transport system permease family.</text>
</comment>
<keyword evidence="2 7" id="KW-0813">Transport</keyword>
<dbReference type="Gene3D" id="1.10.3720.10">
    <property type="entry name" value="MetI-like"/>
    <property type="match status" value="1"/>
</dbReference>
<protein>
    <submittedName>
        <fullName evidence="9">Nitrate ABC transporter permease</fullName>
    </submittedName>
</protein>
<gene>
    <name evidence="9" type="ORF">ARD30_02855</name>
</gene>
<evidence type="ECO:0000256" key="5">
    <source>
        <dbReference type="ARBA" id="ARBA00022989"/>
    </source>
</evidence>
<dbReference type="InterPro" id="IPR000515">
    <property type="entry name" value="MetI-like"/>
</dbReference>
<dbReference type="PANTHER" id="PTHR30151:SF0">
    <property type="entry name" value="ABC TRANSPORTER PERMEASE PROTEIN MJ0413-RELATED"/>
    <property type="match status" value="1"/>
</dbReference>
<keyword evidence="4 7" id="KW-0812">Transmembrane</keyword>
<keyword evidence="6 7" id="KW-0472">Membrane</keyword>
<feature type="transmembrane region" description="Helical" evidence="7">
    <location>
        <begin position="174"/>
        <end position="197"/>
    </location>
</feature>
<dbReference type="SUPFAM" id="SSF161098">
    <property type="entry name" value="MetI-like"/>
    <property type="match status" value="1"/>
</dbReference>
<dbReference type="Pfam" id="PF00528">
    <property type="entry name" value="BPD_transp_1"/>
    <property type="match status" value="1"/>
</dbReference>
<feature type="transmembrane region" description="Helical" evidence="7">
    <location>
        <begin position="60"/>
        <end position="81"/>
    </location>
</feature>
<feature type="transmembrane region" description="Helical" evidence="7">
    <location>
        <begin position="93"/>
        <end position="116"/>
    </location>
</feature>
<dbReference type="GO" id="GO:0005886">
    <property type="term" value="C:plasma membrane"/>
    <property type="evidence" value="ECO:0007669"/>
    <property type="project" value="UniProtKB-SubCell"/>
</dbReference>
<evidence type="ECO:0000256" key="3">
    <source>
        <dbReference type="ARBA" id="ARBA00022475"/>
    </source>
</evidence>
<dbReference type="GO" id="GO:0055085">
    <property type="term" value="P:transmembrane transport"/>
    <property type="evidence" value="ECO:0007669"/>
    <property type="project" value="InterPro"/>
</dbReference>
<comment type="caution">
    <text evidence="9">The sequence shown here is derived from an EMBL/GenBank/DDBJ whole genome shotgun (WGS) entry which is preliminary data.</text>
</comment>
<dbReference type="PANTHER" id="PTHR30151">
    <property type="entry name" value="ALKANE SULFONATE ABC TRANSPORTER-RELATED, MEMBRANE SUBUNIT"/>
    <property type="match status" value="1"/>
</dbReference>
<evidence type="ECO:0000313" key="9">
    <source>
        <dbReference type="EMBL" id="KQK31364.1"/>
    </source>
</evidence>
<keyword evidence="5 7" id="KW-1133">Transmembrane helix</keyword>
<feature type="transmembrane region" description="Helical" evidence="7">
    <location>
        <begin position="122"/>
        <end position="141"/>
    </location>
</feature>
<evidence type="ECO:0000256" key="6">
    <source>
        <dbReference type="ARBA" id="ARBA00023136"/>
    </source>
</evidence>
<feature type="transmembrane region" description="Helical" evidence="7">
    <location>
        <begin position="217"/>
        <end position="239"/>
    </location>
</feature>
<reference evidence="9 10" key="1">
    <citation type="submission" date="2015-10" db="EMBL/GenBank/DDBJ databases">
        <title>Draft genome of Bosea thiooxidans.</title>
        <authorList>
            <person name="Wang X."/>
        </authorList>
    </citation>
    <scope>NUCLEOTIDE SEQUENCE [LARGE SCALE GENOMIC DNA]</scope>
    <source>
        <strain evidence="9 10">CGMCC 9174</strain>
    </source>
</reference>
<dbReference type="Proteomes" id="UP000051562">
    <property type="component" value="Unassembled WGS sequence"/>
</dbReference>
<evidence type="ECO:0000256" key="7">
    <source>
        <dbReference type="RuleBase" id="RU363032"/>
    </source>
</evidence>
<dbReference type="PROSITE" id="PS50928">
    <property type="entry name" value="ABC_TM1"/>
    <property type="match status" value="1"/>
</dbReference>
<organism evidence="9 10">
    <name type="scientific">Bosea thiooxidans</name>
    <dbReference type="NCBI Taxonomy" id="53254"/>
    <lineage>
        <taxon>Bacteria</taxon>
        <taxon>Pseudomonadati</taxon>
        <taxon>Pseudomonadota</taxon>
        <taxon>Alphaproteobacteria</taxon>
        <taxon>Hyphomicrobiales</taxon>
        <taxon>Boseaceae</taxon>
        <taxon>Bosea</taxon>
    </lineage>
</organism>
<dbReference type="CDD" id="cd06261">
    <property type="entry name" value="TM_PBP2"/>
    <property type="match status" value="1"/>
</dbReference>
<name>A0A0Q3L3L8_9HYPH</name>
<sequence length="250" mass="27231">MKRATALRLCLIAAVIVVLEVLARIGVIARFVAPPPSEMATGLWKLLLSGRVQLAIEHTLAKIAIACSSAILVGIVVGVLIQRSRSLADAMSPFFTAYYAVPIYAFYPMMIAIFGVGEAPQIVIGFMLAVVAVIVNTINALDRIPRVLRKTAAVYGMSPVEAARRIYLPHAGPYLATGVKLAVSYSFIGVIGAEFIMSRIGIGHEIVFAYNNFDNEIMYPLILFVLLVAGTVNALFYAWEKRLLSRRSRS</sequence>
<evidence type="ECO:0000259" key="8">
    <source>
        <dbReference type="PROSITE" id="PS50928"/>
    </source>
</evidence>